<organism evidence="1 2">
    <name type="scientific">Corynebacterium glyciniphilum AJ 3170</name>
    <dbReference type="NCBI Taxonomy" id="1404245"/>
    <lineage>
        <taxon>Bacteria</taxon>
        <taxon>Bacillati</taxon>
        <taxon>Actinomycetota</taxon>
        <taxon>Actinomycetes</taxon>
        <taxon>Mycobacteriales</taxon>
        <taxon>Corynebacteriaceae</taxon>
        <taxon>Corynebacterium</taxon>
    </lineage>
</organism>
<dbReference type="InterPro" id="IPR006379">
    <property type="entry name" value="HAD-SF_hydro_IIB"/>
</dbReference>
<protein>
    <recommendedName>
        <fullName evidence="3">HAD family hydrolase</fullName>
    </recommendedName>
</protein>
<dbReference type="Proteomes" id="UP000023703">
    <property type="component" value="Chromosome"/>
</dbReference>
<dbReference type="HOGENOM" id="CLU_044146_5_1_11"/>
<dbReference type="STRING" id="1404245.CGLY_00315"/>
<evidence type="ECO:0000313" key="2">
    <source>
        <dbReference type="Proteomes" id="UP000023703"/>
    </source>
</evidence>
<dbReference type="Gene3D" id="3.40.50.1000">
    <property type="entry name" value="HAD superfamily/HAD-like"/>
    <property type="match status" value="1"/>
</dbReference>
<dbReference type="InterPro" id="IPR023214">
    <property type="entry name" value="HAD_sf"/>
</dbReference>
<dbReference type="SUPFAM" id="SSF56784">
    <property type="entry name" value="HAD-like"/>
    <property type="match status" value="1"/>
</dbReference>
<accession>X5E757</accession>
<dbReference type="KEGG" id="cgy:CGLY_00315"/>
<dbReference type="NCBIfam" id="TIGR01484">
    <property type="entry name" value="HAD-SF-IIB"/>
    <property type="match status" value="1"/>
</dbReference>
<dbReference type="GO" id="GO:0005829">
    <property type="term" value="C:cytosol"/>
    <property type="evidence" value="ECO:0007669"/>
    <property type="project" value="TreeGrafter"/>
</dbReference>
<dbReference type="AlphaFoldDB" id="X5E757"/>
<dbReference type="CDD" id="cd07518">
    <property type="entry name" value="HAD_YbiV-Like"/>
    <property type="match status" value="1"/>
</dbReference>
<dbReference type="SFLD" id="SFLDS00003">
    <property type="entry name" value="Haloacid_Dehalogenase"/>
    <property type="match status" value="1"/>
</dbReference>
<dbReference type="InterPro" id="IPR000150">
    <property type="entry name" value="Cof"/>
</dbReference>
<dbReference type="RefSeq" id="WP_052539355.1">
    <property type="nucleotide sequence ID" value="NZ_CP006842.1"/>
</dbReference>
<name>X5E757_9CORY</name>
<dbReference type="OrthoDB" id="3180855at2"/>
<dbReference type="NCBIfam" id="TIGR00099">
    <property type="entry name" value="Cof-subfamily"/>
    <property type="match status" value="1"/>
</dbReference>
<reference evidence="1 2" key="1">
    <citation type="journal article" date="2015" name="Int. J. Syst. Evol. Microbiol.">
        <title>Revisiting Corynebacterium glyciniphilum (ex Kubota et al., 1972) sp. nov., nom. rev., isolated from putrefied banana.</title>
        <authorList>
            <person name="Al-Dilaimi A."/>
            <person name="Bednarz H."/>
            <person name="Lomker A."/>
            <person name="Niehaus K."/>
            <person name="Kalinowski J."/>
            <person name="Ruckert C."/>
        </authorList>
    </citation>
    <scope>NUCLEOTIDE SEQUENCE [LARGE SCALE GENOMIC DNA]</scope>
    <source>
        <strain evidence="1">AJ 3170</strain>
    </source>
</reference>
<evidence type="ECO:0000313" key="1">
    <source>
        <dbReference type="EMBL" id="AHW62511.1"/>
    </source>
</evidence>
<proteinExistence type="predicted"/>
<dbReference type="InterPro" id="IPR036412">
    <property type="entry name" value="HAD-like_sf"/>
</dbReference>
<dbReference type="PANTHER" id="PTHR10000">
    <property type="entry name" value="PHOSPHOSERINE PHOSPHATASE"/>
    <property type="match status" value="1"/>
</dbReference>
<dbReference type="EMBL" id="CP006842">
    <property type="protein sequence ID" value="AHW62511.1"/>
    <property type="molecule type" value="Genomic_DNA"/>
</dbReference>
<evidence type="ECO:0008006" key="3">
    <source>
        <dbReference type="Google" id="ProtNLM"/>
    </source>
</evidence>
<gene>
    <name evidence="1" type="ORF">CGLY_00315</name>
</gene>
<dbReference type="Gene3D" id="3.30.1240.10">
    <property type="match status" value="1"/>
</dbReference>
<dbReference type="SFLD" id="SFLDG01140">
    <property type="entry name" value="C2.B:_Phosphomannomutase_and_P"/>
    <property type="match status" value="1"/>
</dbReference>
<dbReference type="eggNOG" id="COG0561">
    <property type="taxonomic scope" value="Bacteria"/>
</dbReference>
<dbReference type="PANTHER" id="PTHR10000:SF53">
    <property type="entry name" value="5-AMINO-6-(5-PHOSPHO-D-RIBITYLAMINO)URACIL PHOSPHATASE YBJI-RELATED"/>
    <property type="match status" value="1"/>
</dbReference>
<sequence length="289" mass="30817">MTDTPTAPTTSTSWRDLTPTPDLGLVVLDMDGTLLRADGSVPDGFWDLLPVMQDRDIVVVPASGRQHATLHDMFGDHGIRTYLAENGTVVVHDDEVVATSPLSDDTVQQCISAVRGTDRRLGLVICTPEVAYVESTDHEFLDEAAKYYHSLEQIDDLTTVDAPVVKVAVFCFGSAEDAAPGLFTGEDAASPEVENNNAVVISGANWIDIMRTDANKGAALRDLQKELGASPADTAVFGDYLNDLEMIGEGDLSFAMANAHPGITAAANYTAPANTEDGVVQVLRRLLGV</sequence>
<dbReference type="GO" id="GO:0016791">
    <property type="term" value="F:phosphatase activity"/>
    <property type="evidence" value="ECO:0007669"/>
    <property type="project" value="UniProtKB-ARBA"/>
</dbReference>
<dbReference type="Pfam" id="PF08282">
    <property type="entry name" value="Hydrolase_3"/>
    <property type="match status" value="1"/>
</dbReference>
<keyword evidence="2" id="KW-1185">Reference proteome</keyword>
<dbReference type="GO" id="GO:0000287">
    <property type="term" value="F:magnesium ion binding"/>
    <property type="evidence" value="ECO:0007669"/>
    <property type="project" value="TreeGrafter"/>
</dbReference>